<sequence>RPHVGYCEARLSREAIDLAVKLIKSFDDENSMTGWDHTTNLSIKRAAVLGFLPDLLEIQTVNESFRFPCGKPYSAKFNSDDFDECIKFNYDIISLRSDLSMDDQMNISASSKKYLLKGSHFFI</sequence>
<organism evidence="2 3">
    <name type="scientific">Rotaria sordida</name>
    <dbReference type="NCBI Taxonomy" id="392033"/>
    <lineage>
        <taxon>Eukaryota</taxon>
        <taxon>Metazoa</taxon>
        <taxon>Spiralia</taxon>
        <taxon>Gnathifera</taxon>
        <taxon>Rotifera</taxon>
        <taxon>Eurotatoria</taxon>
        <taxon>Bdelloidea</taxon>
        <taxon>Philodinida</taxon>
        <taxon>Philodinidae</taxon>
        <taxon>Rotaria</taxon>
    </lineage>
</organism>
<dbReference type="EMBL" id="CAJNOO010012649">
    <property type="protein sequence ID" value="CAF1508569.1"/>
    <property type="molecule type" value="Genomic_DNA"/>
</dbReference>
<proteinExistence type="predicted"/>
<evidence type="ECO:0000313" key="2">
    <source>
        <dbReference type="EMBL" id="CAF4253381.1"/>
    </source>
</evidence>
<dbReference type="OrthoDB" id="10374743at2759"/>
<name>A0A820EXS5_9BILA</name>
<comment type="caution">
    <text evidence="2">The sequence shown here is derived from an EMBL/GenBank/DDBJ whole genome shotgun (WGS) entry which is preliminary data.</text>
</comment>
<protein>
    <submittedName>
        <fullName evidence="2">Uncharacterized protein</fullName>
    </submittedName>
</protein>
<evidence type="ECO:0000313" key="1">
    <source>
        <dbReference type="EMBL" id="CAF1508569.1"/>
    </source>
</evidence>
<feature type="non-terminal residue" evidence="2">
    <location>
        <position position="1"/>
    </location>
</feature>
<dbReference type="AlphaFoldDB" id="A0A820EXS5"/>
<dbReference type="Proteomes" id="UP000663823">
    <property type="component" value="Unassembled WGS sequence"/>
</dbReference>
<evidence type="ECO:0000313" key="3">
    <source>
        <dbReference type="Proteomes" id="UP000663823"/>
    </source>
</evidence>
<dbReference type="Proteomes" id="UP000663882">
    <property type="component" value="Unassembled WGS sequence"/>
</dbReference>
<gene>
    <name evidence="2" type="ORF">OTI717_LOCUS40509</name>
    <name evidence="1" type="ORF">RFH988_LOCUS39003</name>
</gene>
<dbReference type="EMBL" id="CAJOAX010032952">
    <property type="protein sequence ID" value="CAF4253381.1"/>
    <property type="molecule type" value="Genomic_DNA"/>
</dbReference>
<reference evidence="2" key="1">
    <citation type="submission" date="2021-02" db="EMBL/GenBank/DDBJ databases">
        <authorList>
            <person name="Nowell W R."/>
        </authorList>
    </citation>
    <scope>NUCLEOTIDE SEQUENCE</scope>
</reference>
<accession>A0A820EXS5</accession>